<dbReference type="InterPro" id="IPR000262">
    <property type="entry name" value="FMN-dep_DH"/>
</dbReference>
<evidence type="ECO:0000256" key="3">
    <source>
        <dbReference type="ARBA" id="ARBA00022643"/>
    </source>
</evidence>
<dbReference type="GO" id="GO:0010181">
    <property type="term" value="F:FMN binding"/>
    <property type="evidence" value="ECO:0007669"/>
    <property type="project" value="InterPro"/>
</dbReference>
<dbReference type="FunFam" id="3.20.20.70:FF:000132">
    <property type="entry name" value="FMN dependent dehydrogenase"/>
    <property type="match status" value="1"/>
</dbReference>
<dbReference type="PROSITE" id="PS51349">
    <property type="entry name" value="FMN_HYDROXY_ACID_DH_2"/>
    <property type="match status" value="1"/>
</dbReference>
<dbReference type="PANTHER" id="PTHR10578:SF86">
    <property type="entry name" value="DEPENDENT DEHYDROGENASE, PUTATIVE (AFU_ORTHOLOGUE AFUA_6G02720)-RELATED"/>
    <property type="match status" value="1"/>
</dbReference>
<name>A0A5M9K4H6_MONFR</name>
<evidence type="ECO:0000313" key="6">
    <source>
        <dbReference type="EMBL" id="KAA8576714.1"/>
    </source>
</evidence>
<dbReference type="CDD" id="cd03332">
    <property type="entry name" value="LMO_FMN"/>
    <property type="match status" value="1"/>
</dbReference>
<dbReference type="PANTHER" id="PTHR10578">
    <property type="entry name" value="S -2-HYDROXY-ACID OXIDASE-RELATED"/>
    <property type="match status" value="1"/>
</dbReference>
<dbReference type="InterPro" id="IPR037396">
    <property type="entry name" value="FMN_HAD"/>
</dbReference>
<protein>
    <recommendedName>
        <fullName evidence="5">FMN hydroxy acid dehydrogenase domain-containing protein</fullName>
    </recommendedName>
</protein>
<keyword evidence="3" id="KW-0288">FMN</keyword>
<dbReference type="InterPro" id="IPR008259">
    <property type="entry name" value="FMN_hydac_DH_AS"/>
</dbReference>
<evidence type="ECO:0000256" key="2">
    <source>
        <dbReference type="ARBA" id="ARBA00022630"/>
    </source>
</evidence>
<dbReference type="InterPro" id="IPR037350">
    <property type="entry name" value="LMO_FMN"/>
</dbReference>
<dbReference type="PROSITE" id="PS00557">
    <property type="entry name" value="FMN_HYDROXY_ACID_DH_1"/>
    <property type="match status" value="1"/>
</dbReference>
<accession>A0A5M9K4H6</accession>
<evidence type="ECO:0000259" key="5">
    <source>
        <dbReference type="PROSITE" id="PS51349"/>
    </source>
</evidence>
<evidence type="ECO:0000313" key="7">
    <source>
        <dbReference type="Proteomes" id="UP000322873"/>
    </source>
</evidence>
<dbReference type="VEuPathDB" id="FungiDB:MFRU_014g01550"/>
<dbReference type="Proteomes" id="UP000322873">
    <property type="component" value="Unassembled WGS sequence"/>
</dbReference>
<reference evidence="6 7" key="1">
    <citation type="submission" date="2019-06" db="EMBL/GenBank/DDBJ databases">
        <title>Genome Sequence of the Brown Rot Fungal Pathogen Monilinia fructicola.</title>
        <authorList>
            <person name="De Miccolis Angelini R.M."/>
            <person name="Landi L."/>
            <person name="Abate D."/>
            <person name="Pollastro S."/>
            <person name="Romanazzi G."/>
            <person name="Faretra F."/>
        </authorList>
    </citation>
    <scope>NUCLEOTIDE SEQUENCE [LARGE SCALE GENOMIC DNA]</scope>
    <source>
        <strain evidence="6 7">Mfrc123</strain>
    </source>
</reference>
<keyword evidence="2" id="KW-0285">Flavoprotein</keyword>
<gene>
    <name evidence="6" type="ORF">EYC84_006788</name>
</gene>
<organism evidence="6 7">
    <name type="scientific">Monilinia fructicola</name>
    <name type="common">Brown rot fungus</name>
    <name type="synonym">Ciboria fructicola</name>
    <dbReference type="NCBI Taxonomy" id="38448"/>
    <lineage>
        <taxon>Eukaryota</taxon>
        <taxon>Fungi</taxon>
        <taxon>Dikarya</taxon>
        <taxon>Ascomycota</taxon>
        <taxon>Pezizomycotina</taxon>
        <taxon>Leotiomycetes</taxon>
        <taxon>Helotiales</taxon>
        <taxon>Sclerotiniaceae</taxon>
        <taxon>Monilinia</taxon>
    </lineage>
</organism>
<keyword evidence="4" id="KW-0560">Oxidoreductase</keyword>
<evidence type="ECO:0000256" key="1">
    <source>
        <dbReference type="ARBA" id="ARBA00001917"/>
    </source>
</evidence>
<feature type="domain" description="FMN hydroxy acid dehydrogenase" evidence="5">
    <location>
        <begin position="147"/>
        <end position="522"/>
    </location>
</feature>
<dbReference type="GO" id="GO:0016491">
    <property type="term" value="F:oxidoreductase activity"/>
    <property type="evidence" value="ECO:0007669"/>
    <property type="project" value="UniProtKB-KW"/>
</dbReference>
<comment type="cofactor">
    <cofactor evidence="1">
        <name>FMN</name>
        <dbReference type="ChEBI" id="CHEBI:58210"/>
    </cofactor>
</comment>
<dbReference type="AlphaFoldDB" id="A0A5M9K4H6"/>
<evidence type="ECO:0000256" key="4">
    <source>
        <dbReference type="ARBA" id="ARBA00023002"/>
    </source>
</evidence>
<dbReference type="EMBL" id="VICG01000001">
    <property type="protein sequence ID" value="KAA8576714.1"/>
    <property type="molecule type" value="Genomic_DNA"/>
</dbReference>
<keyword evidence="7" id="KW-1185">Reference proteome</keyword>
<proteinExistence type="predicted"/>
<dbReference type="Gene3D" id="3.20.20.70">
    <property type="entry name" value="Aldolase class I"/>
    <property type="match status" value="1"/>
</dbReference>
<sequence>MNFQGSLFKSINIYLLTLTSIAIIVPKLSTRYVRYIQVCYYLSRLSANFAEENGCGNIRRSIGTSTWHFHSHLLISSFSIAIVQYDIIVVYKEKYQFPFLNSNPSITEKMSSDMQKQHPQSVHGATRDRKYGAFQNEIYREGMFANSTPTVTTDPNKLEEQARSKLAATSYNYVAGGAGEKATMDANRLAFRQWKMVPRMLRPTTKRDLRVNLFGQEYESPILMAPVGVQKIFHDDKETGLSEVCAELGVPYILSTASSSSIEEVAESNGPNGHRWYQLYWPQDDEITVSLLQRAKASGYKVLVVTLDTWALSWRPADLDGGYVPFMRGVGDKTGFTDPVFRRKFQEKFHATPEEKLYEASLEWVGDIFSGAAHTWDQIKLLKDNWDGPIVLKGIQHPDDAREAVKAGVDGIVVSNHGGRQLDGAVGSLEMLPEIVEAVGDKLTILFDSGIRTGVDVIKALSLGAKAVLVGRPAIYGLAVGGKQGAKQVLQGILADVDQSMGLAGIQDIKGCNRSMLRRVQYGGDVKANN</sequence>
<dbReference type="InterPro" id="IPR013785">
    <property type="entry name" value="Aldolase_TIM"/>
</dbReference>
<dbReference type="Pfam" id="PF01070">
    <property type="entry name" value="FMN_dh"/>
    <property type="match status" value="1"/>
</dbReference>
<dbReference type="SUPFAM" id="SSF51395">
    <property type="entry name" value="FMN-linked oxidoreductases"/>
    <property type="match status" value="1"/>
</dbReference>
<comment type="caution">
    <text evidence="6">The sequence shown here is derived from an EMBL/GenBank/DDBJ whole genome shotgun (WGS) entry which is preliminary data.</text>
</comment>